<dbReference type="UniPathway" id="UPA00378"/>
<evidence type="ECO:0000256" key="2">
    <source>
        <dbReference type="ARBA" id="ARBA00004606"/>
    </source>
</evidence>
<evidence type="ECO:0000256" key="12">
    <source>
        <dbReference type="ARBA" id="ARBA00022968"/>
    </source>
</evidence>
<keyword evidence="17" id="KW-0464">Manganese</keyword>
<keyword evidence="27" id="KW-1185">Reference proteome</keyword>
<keyword evidence="24" id="KW-0732">Signal</keyword>
<evidence type="ECO:0000256" key="15">
    <source>
        <dbReference type="ARBA" id="ARBA00023157"/>
    </source>
</evidence>
<dbReference type="GO" id="GO:0016020">
    <property type="term" value="C:membrane"/>
    <property type="evidence" value="ECO:0007669"/>
    <property type="project" value="UniProtKB-SubCell"/>
</dbReference>
<evidence type="ECO:0000256" key="3">
    <source>
        <dbReference type="ARBA" id="ARBA00004922"/>
    </source>
</evidence>
<evidence type="ECO:0000256" key="21">
    <source>
        <dbReference type="ARBA" id="ARBA00043065"/>
    </source>
</evidence>
<evidence type="ECO:0000256" key="17">
    <source>
        <dbReference type="ARBA" id="ARBA00023211"/>
    </source>
</evidence>
<dbReference type="InterPro" id="IPR026050">
    <property type="entry name" value="C1GALT1/C1GALT1_chp1"/>
</dbReference>
<gene>
    <name evidence="26" type="ORF">DGAL_LOCUS10633</name>
</gene>
<dbReference type="Gene3D" id="3.90.550.50">
    <property type="match status" value="1"/>
</dbReference>
<dbReference type="GO" id="GO:0016263">
    <property type="term" value="F:glycoprotein-N-acetylgalactosamine 3-beta-galactosyltransferase activity"/>
    <property type="evidence" value="ECO:0007669"/>
    <property type="project" value="UniProtKB-EC"/>
</dbReference>
<keyword evidence="16" id="KW-0325">Glycoprotein</keyword>
<keyword evidence="11" id="KW-0547">Nucleotide-binding</keyword>
<keyword evidence="10" id="KW-0479">Metal-binding</keyword>
<dbReference type="PANTHER" id="PTHR23033">
    <property type="entry name" value="BETA1,3-GALACTOSYLTRANSFERASE"/>
    <property type="match status" value="1"/>
</dbReference>
<comment type="function">
    <text evidence="22">Glycosyltransferase that generates the core 1 O-glycan Gal-beta1-3GalNAc-alpha1-Ser/Thr (T antigen), which is a precursor for many extended O-glycans in glycoproteins.</text>
</comment>
<dbReference type="AlphaFoldDB" id="A0A8J2WHF8"/>
<proteinExistence type="inferred from homology"/>
<evidence type="ECO:0000256" key="4">
    <source>
        <dbReference type="ARBA" id="ARBA00006462"/>
    </source>
</evidence>
<evidence type="ECO:0000256" key="20">
    <source>
        <dbReference type="ARBA" id="ARBA00042009"/>
    </source>
</evidence>
<evidence type="ECO:0000256" key="9">
    <source>
        <dbReference type="ARBA" id="ARBA00022692"/>
    </source>
</evidence>
<dbReference type="GO" id="GO:0000166">
    <property type="term" value="F:nucleotide binding"/>
    <property type="evidence" value="ECO:0007669"/>
    <property type="project" value="UniProtKB-KW"/>
</dbReference>
<dbReference type="EC" id="2.4.1.122" evidence="6"/>
<evidence type="ECO:0000256" key="7">
    <source>
        <dbReference type="ARBA" id="ARBA00022676"/>
    </source>
</evidence>
<evidence type="ECO:0000256" key="1">
    <source>
        <dbReference type="ARBA" id="ARBA00001936"/>
    </source>
</evidence>
<evidence type="ECO:0000256" key="23">
    <source>
        <dbReference type="SAM" id="Phobius"/>
    </source>
</evidence>
<keyword evidence="7" id="KW-0328">Glycosyltransferase</keyword>
<dbReference type="FunFam" id="3.90.550.50:FF:000017">
    <property type="entry name" value="Glycoprotein-N-acetylgalactosamine 3-beta-galactosyltransferase 1"/>
    <property type="match status" value="1"/>
</dbReference>
<evidence type="ECO:0000256" key="10">
    <source>
        <dbReference type="ARBA" id="ARBA00022723"/>
    </source>
</evidence>
<dbReference type="Proteomes" id="UP000789390">
    <property type="component" value="Unassembled WGS sequence"/>
</dbReference>
<comment type="pathway">
    <text evidence="3">Protein modification; protein glycosylation.</text>
</comment>
<dbReference type="GO" id="GO:0030145">
    <property type="term" value="F:manganese ion binding"/>
    <property type="evidence" value="ECO:0007669"/>
    <property type="project" value="UniProtKB-ARBA"/>
</dbReference>
<evidence type="ECO:0000259" key="25">
    <source>
        <dbReference type="Pfam" id="PF02434"/>
    </source>
</evidence>
<evidence type="ECO:0000256" key="24">
    <source>
        <dbReference type="SAM" id="SignalP"/>
    </source>
</evidence>
<comment type="cofactor">
    <cofactor evidence="1">
        <name>Mn(2+)</name>
        <dbReference type="ChEBI" id="CHEBI:29035"/>
    </cofactor>
</comment>
<dbReference type="Pfam" id="PF02434">
    <property type="entry name" value="Fringe"/>
    <property type="match status" value="1"/>
</dbReference>
<keyword evidence="13 23" id="KW-1133">Transmembrane helix</keyword>
<feature type="signal peptide" evidence="24">
    <location>
        <begin position="1"/>
        <end position="17"/>
    </location>
</feature>
<evidence type="ECO:0000256" key="5">
    <source>
        <dbReference type="ARBA" id="ARBA00011748"/>
    </source>
</evidence>
<feature type="chain" id="PRO_5035246146" description="Glycoprotein-N-acetylgalactosamine 3-beta-galactosyltransferase 1" evidence="24">
    <location>
        <begin position="18"/>
        <end position="438"/>
    </location>
</feature>
<organism evidence="26 27">
    <name type="scientific">Daphnia galeata</name>
    <dbReference type="NCBI Taxonomy" id="27404"/>
    <lineage>
        <taxon>Eukaryota</taxon>
        <taxon>Metazoa</taxon>
        <taxon>Ecdysozoa</taxon>
        <taxon>Arthropoda</taxon>
        <taxon>Crustacea</taxon>
        <taxon>Branchiopoda</taxon>
        <taxon>Diplostraca</taxon>
        <taxon>Cladocera</taxon>
        <taxon>Anomopoda</taxon>
        <taxon>Daphniidae</taxon>
        <taxon>Daphnia</taxon>
    </lineage>
</organism>
<evidence type="ECO:0000256" key="14">
    <source>
        <dbReference type="ARBA" id="ARBA00023136"/>
    </source>
</evidence>
<evidence type="ECO:0000256" key="22">
    <source>
        <dbReference type="ARBA" id="ARBA00059245"/>
    </source>
</evidence>
<evidence type="ECO:0000256" key="8">
    <source>
        <dbReference type="ARBA" id="ARBA00022679"/>
    </source>
</evidence>
<accession>A0A8J2WHF8</accession>
<name>A0A8J2WHF8_9CRUS</name>
<dbReference type="OrthoDB" id="414175at2759"/>
<keyword evidence="15" id="KW-1015">Disulfide bond</keyword>
<comment type="caution">
    <text evidence="26">The sequence shown here is derived from an EMBL/GenBank/DDBJ whole genome shotgun (WGS) entry which is preliminary data.</text>
</comment>
<evidence type="ECO:0000313" key="26">
    <source>
        <dbReference type="EMBL" id="CAH0107341.1"/>
    </source>
</evidence>
<keyword evidence="9 23" id="KW-0812">Transmembrane</keyword>
<keyword evidence="8" id="KW-0808">Transferase</keyword>
<protein>
    <recommendedName>
        <fullName evidence="18">Glycoprotein-N-acetylgalactosamine 3-beta-galactosyltransferase 1</fullName>
        <ecNumber evidence="6">2.4.1.122</ecNumber>
    </recommendedName>
    <alternativeName>
        <fullName evidence="20">Core 1 O-glycan T-synthase</fullName>
    </alternativeName>
    <alternativeName>
        <fullName evidence="21">Core 1 UDP-galactose:N-acetylgalactosamine-alpha-R beta 1,3-galactosyltransferase 1</fullName>
    </alternativeName>
    <alternativeName>
        <fullName evidence="19">Core 1 beta1,3-galactosyltransferase 1</fullName>
    </alternativeName>
</protein>
<comment type="subunit">
    <text evidence="5">Homodimer; disulfide-linked.</text>
</comment>
<evidence type="ECO:0000256" key="11">
    <source>
        <dbReference type="ARBA" id="ARBA00022741"/>
    </source>
</evidence>
<comment type="similarity">
    <text evidence="4">Belongs to the glycosyltransferase 31 family. Beta3-Gal-T subfamily.</text>
</comment>
<keyword evidence="12" id="KW-0735">Signal-anchor</keyword>
<comment type="subcellular location">
    <subcellularLocation>
        <location evidence="2">Membrane</location>
        <topology evidence="2">Single-pass type II membrane protein</topology>
    </subcellularLocation>
</comment>
<keyword evidence="14 23" id="KW-0472">Membrane</keyword>
<feature type="domain" description="Fringe-like glycosyltransferase" evidence="25">
    <location>
        <begin position="83"/>
        <end position="250"/>
    </location>
</feature>
<sequence>MCCFLFLSAHFMLTSRAGSAMKNLSRRGRVLLFVVFVFCCCIILFMNQLLEPQEFQSIKNLKLYANPIEEEKDDLYSKVRVLCWIMTSPDNHKTKALAVKETWGKRCNILLFMSSAEDPTLPTVNLPVLEGRNQLWGKTREAFRHIWNNYRDKADWFLKADDDTYVIVENLRYFLSPYNTSKPLWFGHKYKVIVKTGYFSGGAGYVLSKEAARRFIEEGYFNALSCRHDYEGAEDAEMGKCMQNLNVSAMDTRDSKGRGRFFPFVPEQHYFPGKITPSYWYWNNIYYPPTQGSECCSDSAISFHYVTPQLMHIFHYFIYQLRPYGMPADKRPATPEPPPDLNLTAFPWFAPKDDNTTLSNLKANETKSVLTITSNTTLSINSTLAQQNITANTTQKNLTNTNLPLNFSNLTDLESTIDVAEKTNRSGVVNKLRSAIFG</sequence>
<reference evidence="26" key="1">
    <citation type="submission" date="2021-11" db="EMBL/GenBank/DDBJ databases">
        <authorList>
            <person name="Schell T."/>
        </authorList>
    </citation>
    <scope>NUCLEOTIDE SEQUENCE</scope>
    <source>
        <strain evidence="26">M5</strain>
    </source>
</reference>
<dbReference type="EMBL" id="CAKKLH010000268">
    <property type="protein sequence ID" value="CAH0107341.1"/>
    <property type="molecule type" value="Genomic_DNA"/>
</dbReference>
<evidence type="ECO:0000256" key="13">
    <source>
        <dbReference type="ARBA" id="ARBA00022989"/>
    </source>
</evidence>
<evidence type="ECO:0000313" key="27">
    <source>
        <dbReference type="Proteomes" id="UP000789390"/>
    </source>
</evidence>
<feature type="transmembrane region" description="Helical" evidence="23">
    <location>
        <begin position="30"/>
        <end position="50"/>
    </location>
</feature>
<evidence type="ECO:0000256" key="19">
    <source>
        <dbReference type="ARBA" id="ARBA00041226"/>
    </source>
</evidence>
<evidence type="ECO:0000256" key="16">
    <source>
        <dbReference type="ARBA" id="ARBA00023180"/>
    </source>
</evidence>
<dbReference type="PANTHER" id="PTHR23033:SF14">
    <property type="entry name" value="GLYCOPROTEIN-N-ACETYLGALACTOSAMINE 3-BETA-GALACTOSYLTRANSFERASE 1-RELATED"/>
    <property type="match status" value="1"/>
</dbReference>
<evidence type="ECO:0000256" key="18">
    <source>
        <dbReference type="ARBA" id="ARBA00040898"/>
    </source>
</evidence>
<dbReference type="InterPro" id="IPR003378">
    <property type="entry name" value="Fringe-like_glycosylTrfase"/>
</dbReference>
<evidence type="ECO:0000256" key="6">
    <source>
        <dbReference type="ARBA" id="ARBA00012557"/>
    </source>
</evidence>